<protein>
    <recommendedName>
        <fullName evidence="2">3'-5' exonuclease domain-containing protein</fullName>
    </recommendedName>
</protein>
<feature type="compositionally biased region" description="Polar residues" evidence="1">
    <location>
        <begin position="694"/>
        <end position="703"/>
    </location>
</feature>
<evidence type="ECO:0000259" key="2">
    <source>
        <dbReference type="SMART" id="SM00474"/>
    </source>
</evidence>
<dbReference type="InterPro" id="IPR036397">
    <property type="entry name" value="RNaseH_sf"/>
</dbReference>
<organism evidence="3 4">
    <name type="scientific">Orchesella dallaii</name>
    <dbReference type="NCBI Taxonomy" id="48710"/>
    <lineage>
        <taxon>Eukaryota</taxon>
        <taxon>Metazoa</taxon>
        <taxon>Ecdysozoa</taxon>
        <taxon>Arthropoda</taxon>
        <taxon>Hexapoda</taxon>
        <taxon>Collembola</taxon>
        <taxon>Entomobryomorpha</taxon>
        <taxon>Entomobryoidea</taxon>
        <taxon>Orchesellidae</taxon>
        <taxon>Orchesellinae</taxon>
        <taxon>Orchesella</taxon>
    </lineage>
</organism>
<evidence type="ECO:0000256" key="1">
    <source>
        <dbReference type="SAM" id="MobiDB-lite"/>
    </source>
</evidence>
<dbReference type="InterPro" id="IPR012337">
    <property type="entry name" value="RNaseH-like_sf"/>
</dbReference>
<proteinExistence type="predicted"/>
<dbReference type="SMART" id="SM00474">
    <property type="entry name" value="35EXOc"/>
    <property type="match status" value="1"/>
</dbReference>
<feature type="compositionally biased region" description="Basic and acidic residues" evidence="1">
    <location>
        <begin position="682"/>
        <end position="693"/>
    </location>
</feature>
<gene>
    <name evidence="3" type="ORF">ODALV1_LOCUS23094</name>
</gene>
<feature type="region of interest" description="Disordered" evidence="1">
    <location>
        <begin position="436"/>
        <end position="590"/>
    </location>
</feature>
<keyword evidence="4" id="KW-1185">Reference proteome</keyword>
<dbReference type="EMBL" id="CAXLJM020000076">
    <property type="protein sequence ID" value="CAL8129338.1"/>
    <property type="molecule type" value="Genomic_DNA"/>
</dbReference>
<dbReference type="SUPFAM" id="SSF53098">
    <property type="entry name" value="Ribonuclease H-like"/>
    <property type="match status" value="1"/>
</dbReference>
<dbReference type="PANTHER" id="PTHR12124">
    <property type="entry name" value="POLYMYOSITIS/SCLERODERMA AUTOANTIGEN-RELATED"/>
    <property type="match status" value="1"/>
</dbReference>
<evidence type="ECO:0000313" key="4">
    <source>
        <dbReference type="Proteomes" id="UP001642540"/>
    </source>
</evidence>
<dbReference type="PANTHER" id="PTHR12124:SF47">
    <property type="entry name" value="EXOSOME COMPONENT 10"/>
    <property type="match status" value="1"/>
</dbReference>
<feature type="region of interest" description="Disordered" evidence="1">
    <location>
        <begin position="663"/>
        <end position="717"/>
    </location>
</feature>
<name>A0ABP1RJX8_9HEXA</name>
<dbReference type="Gene3D" id="3.30.420.10">
    <property type="entry name" value="Ribonuclease H-like superfamily/Ribonuclease H"/>
    <property type="match status" value="1"/>
</dbReference>
<dbReference type="Pfam" id="PF01612">
    <property type="entry name" value="DNA_pol_A_exo1"/>
    <property type="match status" value="1"/>
</dbReference>
<feature type="compositionally biased region" description="Basic and acidic residues" evidence="1">
    <location>
        <begin position="466"/>
        <end position="579"/>
    </location>
</feature>
<reference evidence="3 4" key="1">
    <citation type="submission" date="2024-08" db="EMBL/GenBank/DDBJ databases">
        <authorList>
            <person name="Cucini C."/>
            <person name="Frati F."/>
        </authorList>
    </citation>
    <scope>NUCLEOTIDE SEQUENCE [LARGE SCALE GENOMIC DNA]</scope>
</reference>
<feature type="domain" description="3'-5' exonuclease" evidence="2">
    <location>
        <begin position="85"/>
        <end position="255"/>
    </location>
</feature>
<comment type="caution">
    <text evidence="3">The sequence shown here is derived from an EMBL/GenBank/DDBJ whole genome shotgun (WGS) entry which is preliminary data.</text>
</comment>
<dbReference type="InterPro" id="IPR002562">
    <property type="entry name" value="3'-5'_exonuclease_dom"/>
</dbReference>
<sequence>MSKQLELKSKRRTPSYWHTINLYRVSYPGYPEFKDFIRRFNSPTYFMLQRSVHEQAVLVREWQIDEDLIEPSIPVFPVKEERPRVKYIKRKDDLLEMVAELREWNQIAVDLEGGGAPGYRGSHPTLFQCSSRAQDYIVDPLLIWDDMKELKPILTDPKKAKIMFGAQNDLIWLHRYFDIDVFPVYDVQTICRVVSGEQLSLEKFVKKQLENVKMNKEFQRFDWARRPLPVEAIKYASDDTWLLFQAWENYKYDLARAYTSSNALKIRSELIKEMMGSTKAIECKATPPASVLRKIKNDWVSRAYFDTMWTWRDKIARKADVHPNMVIKEADMIAQVNGRRPFHVLPRMSTTEQEYISAEELQELDTLVTHVLNEGKLPDSDAKTQQQPRRIATMGDEDIVMVDDGVYDEDLEIEIHVEKQLLKDLAEPMEIDVAHEEGEEPPASVRKVPCETPIEASVSPTQKIVENSKRSRSSERSSRPSDMKSKSDVIRQESSREKESRRSHQRDERERSHRRDERRDSRGRDSYRRSKSSNEDRGRDSRSKGRYDDRHEKGRCDDRRVKGRSDGRLESGRSDDLKKSRGPQVLQDEFESWSLPNQTVTINRRVAIPAGMESSDEEIWNGFEVYLPGVEGKRQNKGEVRSREETTTVVRLVQETSPEQSVKELSVIKSSESVPSISRNNSLEEKEEQERVVNKNTEIQQIESMDEGQEQQAQRRDAPNVLKPWRNDCLTCYRNVGHKSFSCPFRNKKTRTPQDEENIKRWKREHQANPENFELHKGEFQRAKKSGARRRARLVLEGRWFPRGAIWSR</sequence>
<dbReference type="InterPro" id="IPR045092">
    <property type="entry name" value="Rrp6-like"/>
</dbReference>
<feature type="compositionally biased region" description="Polar residues" evidence="1">
    <location>
        <begin position="668"/>
        <end position="681"/>
    </location>
</feature>
<dbReference type="Proteomes" id="UP001642540">
    <property type="component" value="Unassembled WGS sequence"/>
</dbReference>
<dbReference type="InterPro" id="IPR010997">
    <property type="entry name" value="HRDC-like_sf"/>
</dbReference>
<accession>A0ABP1RJX8</accession>
<evidence type="ECO:0000313" key="3">
    <source>
        <dbReference type="EMBL" id="CAL8129338.1"/>
    </source>
</evidence>
<dbReference type="Gene3D" id="1.10.150.80">
    <property type="entry name" value="HRDC domain"/>
    <property type="match status" value="1"/>
</dbReference>
<dbReference type="InterPro" id="IPR044876">
    <property type="entry name" value="HRDC_dom_sf"/>
</dbReference>
<dbReference type="SUPFAM" id="SSF47819">
    <property type="entry name" value="HRDC-like"/>
    <property type="match status" value="1"/>
</dbReference>